<comment type="caution">
    <text evidence="1">The sequence shown here is derived from an EMBL/GenBank/DDBJ whole genome shotgun (WGS) entry which is preliminary data.</text>
</comment>
<keyword evidence="2" id="KW-1185">Reference proteome</keyword>
<dbReference type="Proteomes" id="UP000824120">
    <property type="component" value="Unassembled WGS sequence"/>
</dbReference>
<dbReference type="AlphaFoldDB" id="A0A9J5VYB4"/>
<gene>
    <name evidence="1" type="ORF">H5410_064833</name>
</gene>
<accession>A0A9J5VYB4</accession>
<evidence type="ECO:0000313" key="1">
    <source>
        <dbReference type="EMBL" id="KAG5568157.1"/>
    </source>
</evidence>
<protein>
    <submittedName>
        <fullName evidence="1">Uncharacterized protein</fullName>
    </submittedName>
</protein>
<proteinExistence type="predicted"/>
<dbReference type="EMBL" id="JACXVP010000216">
    <property type="protein sequence ID" value="KAG5568157.1"/>
    <property type="molecule type" value="Genomic_DNA"/>
</dbReference>
<evidence type="ECO:0000313" key="2">
    <source>
        <dbReference type="Proteomes" id="UP000824120"/>
    </source>
</evidence>
<reference evidence="1" key="1">
    <citation type="submission" date="2020-09" db="EMBL/GenBank/DDBJ databases">
        <title>De no assembly of potato wild relative species, Solanum commersonii.</title>
        <authorList>
            <person name="Cho K."/>
        </authorList>
    </citation>
    <scope>NUCLEOTIDE SEQUENCE</scope>
    <source>
        <strain evidence="1">LZ3.2</strain>
        <tissue evidence="1">Leaf</tissue>
    </source>
</reference>
<sequence length="214" mass="23534">MGDPQEVPCCIPLFAEIVRAIEKVVYYFLRSGVGWGAVRAVIGALRMGRGGVMRRRVEARSVGCGLGRWRKEGGDRALRMGVTGGVMRRRVEASILFFCRNDVRIGTPLGQVMVALRMGVTGGVMRRRVEARSVGCRLGRWRKEGGDRALRMAWRGGVMRRGVEARWWECEARRWRKEGSDGALRMGVAGGVMRASAWRLGGGVRAGALEEGGA</sequence>
<organism evidence="1 2">
    <name type="scientific">Solanum commersonii</name>
    <name type="common">Commerson's wild potato</name>
    <name type="synonym">Commerson's nightshade</name>
    <dbReference type="NCBI Taxonomy" id="4109"/>
    <lineage>
        <taxon>Eukaryota</taxon>
        <taxon>Viridiplantae</taxon>
        <taxon>Streptophyta</taxon>
        <taxon>Embryophyta</taxon>
        <taxon>Tracheophyta</taxon>
        <taxon>Spermatophyta</taxon>
        <taxon>Magnoliopsida</taxon>
        <taxon>eudicotyledons</taxon>
        <taxon>Gunneridae</taxon>
        <taxon>Pentapetalae</taxon>
        <taxon>asterids</taxon>
        <taxon>lamiids</taxon>
        <taxon>Solanales</taxon>
        <taxon>Solanaceae</taxon>
        <taxon>Solanoideae</taxon>
        <taxon>Solaneae</taxon>
        <taxon>Solanum</taxon>
    </lineage>
</organism>
<name>A0A9J5VYB4_SOLCO</name>